<reference evidence="1 2" key="1">
    <citation type="journal article" date="2018" name="Sci. Rep.">
        <title>Genomic signatures of local adaptation to the degree of environmental predictability in rotifers.</title>
        <authorList>
            <person name="Franch-Gras L."/>
            <person name="Hahn C."/>
            <person name="Garcia-Roger E.M."/>
            <person name="Carmona M.J."/>
            <person name="Serra M."/>
            <person name="Gomez A."/>
        </authorList>
    </citation>
    <scope>NUCLEOTIDE SEQUENCE [LARGE SCALE GENOMIC DNA]</scope>
    <source>
        <strain evidence="1">HYR1</strain>
    </source>
</reference>
<dbReference type="AlphaFoldDB" id="A0A3M7R0D8"/>
<evidence type="ECO:0000313" key="1">
    <source>
        <dbReference type="EMBL" id="RNA17026.1"/>
    </source>
</evidence>
<evidence type="ECO:0000313" key="2">
    <source>
        <dbReference type="Proteomes" id="UP000276133"/>
    </source>
</evidence>
<sequence length="149" mass="17653">MENGSQNEENKLYFYYKRCNVVFINLDIFIIKDREENYWPIKNFIKLNKWIDYDKGTSLLINLENENENELTIINIKFKNRKRKGSFYKEIALVPVETSDAAKLAAKKALRKQSKPGECGKLKEKINFFQSNYLTCHIKKFTKNKIISV</sequence>
<gene>
    <name evidence="1" type="ORF">BpHYR1_005392</name>
</gene>
<name>A0A3M7R0D8_BRAPC</name>
<accession>A0A3M7R0D8</accession>
<dbReference type="Proteomes" id="UP000276133">
    <property type="component" value="Unassembled WGS sequence"/>
</dbReference>
<keyword evidence="2" id="KW-1185">Reference proteome</keyword>
<comment type="caution">
    <text evidence="1">The sequence shown here is derived from an EMBL/GenBank/DDBJ whole genome shotgun (WGS) entry which is preliminary data.</text>
</comment>
<dbReference type="EMBL" id="REGN01004553">
    <property type="protein sequence ID" value="RNA17026.1"/>
    <property type="molecule type" value="Genomic_DNA"/>
</dbReference>
<protein>
    <submittedName>
        <fullName evidence="1">Uncharacterized protein</fullName>
    </submittedName>
</protein>
<proteinExistence type="predicted"/>
<organism evidence="1 2">
    <name type="scientific">Brachionus plicatilis</name>
    <name type="common">Marine rotifer</name>
    <name type="synonym">Brachionus muelleri</name>
    <dbReference type="NCBI Taxonomy" id="10195"/>
    <lineage>
        <taxon>Eukaryota</taxon>
        <taxon>Metazoa</taxon>
        <taxon>Spiralia</taxon>
        <taxon>Gnathifera</taxon>
        <taxon>Rotifera</taxon>
        <taxon>Eurotatoria</taxon>
        <taxon>Monogononta</taxon>
        <taxon>Pseudotrocha</taxon>
        <taxon>Ploima</taxon>
        <taxon>Brachionidae</taxon>
        <taxon>Brachionus</taxon>
    </lineage>
</organism>